<reference evidence="1 2" key="1">
    <citation type="submission" date="2021-06" db="EMBL/GenBank/DDBJ databases">
        <title>Caerostris darwini draft genome.</title>
        <authorList>
            <person name="Kono N."/>
            <person name="Arakawa K."/>
        </authorList>
    </citation>
    <scope>NUCLEOTIDE SEQUENCE [LARGE SCALE GENOMIC DNA]</scope>
</reference>
<dbReference type="EMBL" id="BPLQ01005797">
    <property type="protein sequence ID" value="GIY17289.1"/>
    <property type="molecule type" value="Genomic_DNA"/>
</dbReference>
<proteinExistence type="predicted"/>
<keyword evidence="1" id="KW-0378">Hydrolase</keyword>
<keyword evidence="2" id="KW-1185">Reference proteome</keyword>
<accession>A0AAV4R9J9</accession>
<dbReference type="GO" id="GO:0004386">
    <property type="term" value="F:helicase activity"/>
    <property type="evidence" value="ECO:0007669"/>
    <property type="project" value="UniProtKB-KW"/>
</dbReference>
<comment type="caution">
    <text evidence="1">The sequence shown here is derived from an EMBL/GenBank/DDBJ whole genome shotgun (WGS) entry which is preliminary data.</text>
</comment>
<protein>
    <submittedName>
        <fullName evidence="1">ATP-dependent DNA helicase</fullName>
    </submittedName>
</protein>
<keyword evidence="1" id="KW-0347">Helicase</keyword>
<keyword evidence="1" id="KW-0067">ATP-binding</keyword>
<keyword evidence="1" id="KW-0547">Nucleotide-binding</keyword>
<evidence type="ECO:0000313" key="2">
    <source>
        <dbReference type="Proteomes" id="UP001054837"/>
    </source>
</evidence>
<dbReference type="AlphaFoldDB" id="A0AAV4R9J9"/>
<organism evidence="1 2">
    <name type="scientific">Caerostris darwini</name>
    <dbReference type="NCBI Taxonomy" id="1538125"/>
    <lineage>
        <taxon>Eukaryota</taxon>
        <taxon>Metazoa</taxon>
        <taxon>Ecdysozoa</taxon>
        <taxon>Arthropoda</taxon>
        <taxon>Chelicerata</taxon>
        <taxon>Arachnida</taxon>
        <taxon>Araneae</taxon>
        <taxon>Araneomorphae</taxon>
        <taxon>Entelegynae</taxon>
        <taxon>Araneoidea</taxon>
        <taxon>Araneidae</taxon>
        <taxon>Caerostris</taxon>
    </lineage>
</organism>
<dbReference type="Proteomes" id="UP001054837">
    <property type="component" value="Unassembled WGS sequence"/>
</dbReference>
<evidence type="ECO:0000313" key="1">
    <source>
        <dbReference type="EMBL" id="GIY17289.1"/>
    </source>
</evidence>
<name>A0AAV4R9J9_9ARAC</name>
<gene>
    <name evidence="1" type="primary">AVEN_267639_1</name>
    <name evidence="1" type="ORF">CDAR_197351</name>
</gene>
<sequence>MLAEAMTIHKPQGATFKETAVGFGKGLTRALQYVSLSHVTGATGLSDILDNNTPPPPPHNDDPILQELKRLRGRNIVRNSSFCVNIVIPIHYKLCITTCNHSMSIAADPDFMNSDILLLSEKWSIIKRYIRIK</sequence>